<proteinExistence type="predicted"/>
<protein>
    <recommendedName>
        <fullName evidence="3">NACHT domain-containing protein</fullName>
    </recommendedName>
</protein>
<evidence type="ECO:0000313" key="1">
    <source>
        <dbReference type="EMBL" id="KAK7946338.1"/>
    </source>
</evidence>
<organism evidence="1 2">
    <name type="scientific">Apiospora aurea</name>
    <dbReference type="NCBI Taxonomy" id="335848"/>
    <lineage>
        <taxon>Eukaryota</taxon>
        <taxon>Fungi</taxon>
        <taxon>Dikarya</taxon>
        <taxon>Ascomycota</taxon>
        <taxon>Pezizomycotina</taxon>
        <taxon>Sordariomycetes</taxon>
        <taxon>Xylariomycetidae</taxon>
        <taxon>Amphisphaeriales</taxon>
        <taxon>Apiosporaceae</taxon>
        <taxon>Apiospora</taxon>
    </lineage>
</organism>
<reference evidence="1 2" key="1">
    <citation type="submission" date="2023-01" db="EMBL/GenBank/DDBJ databases">
        <title>Analysis of 21 Apiospora genomes using comparative genomics revels a genus with tremendous synthesis potential of carbohydrate active enzymes and secondary metabolites.</title>
        <authorList>
            <person name="Sorensen T."/>
        </authorList>
    </citation>
    <scope>NUCLEOTIDE SEQUENCE [LARGE SCALE GENOMIC DNA]</scope>
    <source>
        <strain evidence="1 2">CBS 24483</strain>
    </source>
</reference>
<feature type="non-terminal residue" evidence="1">
    <location>
        <position position="266"/>
    </location>
</feature>
<dbReference type="PANTHER" id="PTHR10039:SF5">
    <property type="entry name" value="NACHT DOMAIN-CONTAINING PROTEIN"/>
    <property type="match status" value="1"/>
</dbReference>
<dbReference type="Proteomes" id="UP001391051">
    <property type="component" value="Unassembled WGS sequence"/>
</dbReference>
<accession>A0ABR1Q2V6</accession>
<name>A0ABR1Q2V6_9PEZI</name>
<evidence type="ECO:0000313" key="2">
    <source>
        <dbReference type="Proteomes" id="UP001391051"/>
    </source>
</evidence>
<dbReference type="RefSeq" id="XP_066696372.1">
    <property type="nucleotide sequence ID" value="XM_066846881.1"/>
</dbReference>
<dbReference type="PANTHER" id="PTHR10039">
    <property type="entry name" value="AMELOGENIN"/>
    <property type="match status" value="1"/>
</dbReference>
<keyword evidence="2" id="KW-1185">Reference proteome</keyword>
<dbReference type="GeneID" id="92079943"/>
<gene>
    <name evidence="1" type="ORF">PG986_010659</name>
</gene>
<dbReference type="EMBL" id="JAQQWE010000007">
    <property type="protein sequence ID" value="KAK7946338.1"/>
    <property type="molecule type" value="Genomic_DNA"/>
</dbReference>
<sequence>MKAEDVILASLWYPDMDDREESINDAHKQTFERALKEVILHNTDTFFLAVDGLDEFDPRVSTTDVGSLLQLTRSLGSFKNAKLIASSRPLTAFERGFADCPSLAIHSLTRGDIQAYAFDELQSHPRMKILMSRDAERAKVLIESISLNSSGVFLWVRLVVQSLLEGLENSDELKELQARLEELPHDLHTLYSVMLSRIPPQYVPQTAKLISIVERATDREYELSLLGLWYADQWTDVDLFYEEVRQISEDQIIDRIEDMNGRLKSR</sequence>
<comment type="caution">
    <text evidence="1">The sequence shown here is derived from an EMBL/GenBank/DDBJ whole genome shotgun (WGS) entry which is preliminary data.</text>
</comment>
<evidence type="ECO:0008006" key="3">
    <source>
        <dbReference type="Google" id="ProtNLM"/>
    </source>
</evidence>